<dbReference type="Proteomes" id="UP001241758">
    <property type="component" value="Unassembled WGS sequence"/>
</dbReference>
<comment type="caution">
    <text evidence="1">The sequence shown here is derived from an EMBL/GenBank/DDBJ whole genome shotgun (WGS) entry which is preliminary data.</text>
</comment>
<dbReference type="Pfam" id="PF13646">
    <property type="entry name" value="HEAT_2"/>
    <property type="match status" value="1"/>
</dbReference>
<evidence type="ECO:0000313" key="1">
    <source>
        <dbReference type="EMBL" id="MDI6105944.1"/>
    </source>
</evidence>
<organism evidence="1 2">
    <name type="scientific">Actinoplanes sandaracinus</name>
    <dbReference type="NCBI Taxonomy" id="3045177"/>
    <lineage>
        <taxon>Bacteria</taxon>
        <taxon>Bacillati</taxon>
        <taxon>Actinomycetota</taxon>
        <taxon>Actinomycetes</taxon>
        <taxon>Micromonosporales</taxon>
        <taxon>Micromonosporaceae</taxon>
        <taxon>Actinoplanes</taxon>
    </lineage>
</organism>
<reference evidence="1 2" key="1">
    <citation type="submission" date="2023-05" db="EMBL/GenBank/DDBJ databases">
        <title>Actinoplanes sp. NEAU-A12 genome sequencing.</title>
        <authorList>
            <person name="Wang Z.-S."/>
        </authorList>
    </citation>
    <scope>NUCLEOTIDE SEQUENCE [LARGE SCALE GENOMIC DNA]</scope>
    <source>
        <strain evidence="1 2">NEAU-A12</strain>
    </source>
</reference>
<dbReference type="SUPFAM" id="SSF48371">
    <property type="entry name" value="ARM repeat"/>
    <property type="match status" value="1"/>
</dbReference>
<dbReference type="InterPro" id="IPR011989">
    <property type="entry name" value="ARM-like"/>
</dbReference>
<proteinExistence type="predicted"/>
<sequence>MVDRLVHPAASTVGEGNALLRAAAAAGHGTRVRELLDNGWSESAREDVELMLWAADYGAYQVIHNRLDEHTTKPMLRIARAWVGVDPIAELRRRLGDATAVVQRQRVPVDEYDHTECIRVTAADGRWAEVQTAHLAIVTYIEERLGIGASRDELMARALMDRDPDSVNWSESWHSVTSKPDVEGTLHWAGTVLTDADPDARRFAADVVHLLAINQEDPWPEDILSVLHTRLSVEPDPGVLIHLIIAFSNYHLGLPPEILVHAEHPDPQVRSQVAHEHYASLSGTRAVPEAVESLAKLAQDPDGRVRATALTTFRDHAFDHPVTKRLIAAGRDDSDPRVRVEALAGLARGGDTAAYAELRQLGDEAGEGSYLAMMADNAKGWLNKLAAAQAPPPPAQRE</sequence>
<name>A0ABT6X1Q4_9ACTN</name>
<dbReference type="EMBL" id="JASCTH010000063">
    <property type="protein sequence ID" value="MDI6105944.1"/>
    <property type="molecule type" value="Genomic_DNA"/>
</dbReference>
<protein>
    <submittedName>
        <fullName evidence="1">HEAT repeat domain-containing protein</fullName>
    </submittedName>
</protein>
<keyword evidence="2" id="KW-1185">Reference proteome</keyword>
<evidence type="ECO:0000313" key="2">
    <source>
        <dbReference type="Proteomes" id="UP001241758"/>
    </source>
</evidence>
<accession>A0ABT6X1Q4</accession>
<dbReference type="InterPro" id="IPR016024">
    <property type="entry name" value="ARM-type_fold"/>
</dbReference>
<gene>
    <name evidence="1" type="ORF">QLQ12_45980</name>
</gene>
<dbReference type="Gene3D" id="1.25.10.10">
    <property type="entry name" value="Leucine-rich Repeat Variant"/>
    <property type="match status" value="1"/>
</dbReference>